<reference evidence="2 3" key="1">
    <citation type="journal article" date="2016" name="Nat. Commun.">
        <title>Thousands of microbial genomes shed light on interconnected biogeochemical processes in an aquifer system.</title>
        <authorList>
            <person name="Anantharaman K."/>
            <person name="Brown C.T."/>
            <person name="Hug L.A."/>
            <person name="Sharon I."/>
            <person name="Castelle C.J."/>
            <person name="Probst A.J."/>
            <person name="Thomas B.C."/>
            <person name="Singh A."/>
            <person name="Wilkins M.J."/>
            <person name="Karaoz U."/>
            <person name="Brodie E.L."/>
            <person name="Williams K.H."/>
            <person name="Hubbard S.S."/>
            <person name="Banfield J.F."/>
        </authorList>
    </citation>
    <scope>NUCLEOTIDE SEQUENCE [LARGE SCALE GENOMIC DNA]</scope>
</reference>
<comment type="caution">
    <text evidence="2">The sequence shown here is derived from an EMBL/GenBank/DDBJ whole genome shotgun (WGS) entry which is preliminary data.</text>
</comment>
<proteinExistence type="predicted"/>
<accession>A0A1F6Y2T5</accession>
<dbReference type="AlphaFoldDB" id="A0A1F6Y2T5"/>
<name>A0A1F6Y2T5_9BACT</name>
<keyword evidence="1" id="KW-1133">Transmembrane helix</keyword>
<dbReference type="Proteomes" id="UP000177693">
    <property type="component" value="Unassembled WGS sequence"/>
</dbReference>
<dbReference type="EMBL" id="MFVL01000029">
    <property type="protein sequence ID" value="OGJ00697.1"/>
    <property type="molecule type" value="Genomic_DNA"/>
</dbReference>
<keyword evidence="1" id="KW-0812">Transmembrane</keyword>
<keyword evidence="1" id="KW-0472">Membrane</keyword>
<evidence type="ECO:0000256" key="1">
    <source>
        <dbReference type="SAM" id="Phobius"/>
    </source>
</evidence>
<sequence>MPKIKNILIFIAIAAVFVLIYIYFIKPKPQDTLISSNPNASATGASSAGTITSEENSKIAQDFLSLLLNVKKIRLNDAIFVDSAFTSLHDSSITLVQDGNEGRINPFAPIGSDAVTILPPTCTALQVLNTITNTCVTRAICTSSQFLNTTTNTCVARQTCTLPQVLNPSTNTCVNPPSN</sequence>
<feature type="transmembrane region" description="Helical" evidence="1">
    <location>
        <begin position="7"/>
        <end position="25"/>
    </location>
</feature>
<evidence type="ECO:0000313" key="2">
    <source>
        <dbReference type="EMBL" id="OGJ00697.1"/>
    </source>
</evidence>
<evidence type="ECO:0000313" key="3">
    <source>
        <dbReference type="Proteomes" id="UP000177693"/>
    </source>
</evidence>
<organism evidence="2 3">
    <name type="scientific">Candidatus Nomurabacteria bacterium RIFCSPLOWO2_02_FULL_40_67</name>
    <dbReference type="NCBI Taxonomy" id="1801787"/>
    <lineage>
        <taxon>Bacteria</taxon>
        <taxon>Candidatus Nomuraibacteriota</taxon>
    </lineage>
</organism>
<gene>
    <name evidence="2" type="ORF">A3I23_02200</name>
</gene>
<protein>
    <submittedName>
        <fullName evidence="2">Uncharacterized protein</fullName>
    </submittedName>
</protein>